<feature type="compositionally biased region" description="Polar residues" evidence="1">
    <location>
        <begin position="199"/>
        <end position="219"/>
    </location>
</feature>
<keyword evidence="2" id="KW-0472">Membrane</keyword>
<comment type="caution">
    <text evidence="3">The sequence shown here is derived from an EMBL/GenBank/DDBJ whole genome shotgun (WGS) entry which is preliminary data.</text>
</comment>
<keyword evidence="2" id="KW-0812">Transmembrane</keyword>
<feature type="non-terminal residue" evidence="3">
    <location>
        <position position="277"/>
    </location>
</feature>
<accession>A0ABD0R156</accession>
<reference evidence="3 4" key="1">
    <citation type="submission" date="2024-05" db="EMBL/GenBank/DDBJ databases">
        <title>Genome sequencing and assembly of Indian major carp, Cirrhinus mrigala (Hamilton, 1822).</title>
        <authorList>
            <person name="Mohindra V."/>
            <person name="Chowdhury L.M."/>
            <person name="Lal K."/>
            <person name="Jena J.K."/>
        </authorList>
    </citation>
    <scope>NUCLEOTIDE SEQUENCE [LARGE SCALE GENOMIC DNA]</scope>
    <source>
        <strain evidence="3">CM1030</strain>
        <tissue evidence="3">Blood</tissue>
    </source>
</reference>
<evidence type="ECO:0000313" key="3">
    <source>
        <dbReference type="EMBL" id="KAL0192182.1"/>
    </source>
</evidence>
<dbReference type="Proteomes" id="UP001529510">
    <property type="component" value="Unassembled WGS sequence"/>
</dbReference>
<evidence type="ECO:0008006" key="5">
    <source>
        <dbReference type="Google" id="ProtNLM"/>
    </source>
</evidence>
<gene>
    <name evidence="3" type="ORF">M9458_010478</name>
</gene>
<organism evidence="3 4">
    <name type="scientific">Cirrhinus mrigala</name>
    <name type="common">Mrigala</name>
    <dbReference type="NCBI Taxonomy" id="683832"/>
    <lineage>
        <taxon>Eukaryota</taxon>
        <taxon>Metazoa</taxon>
        <taxon>Chordata</taxon>
        <taxon>Craniata</taxon>
        <taxon>Vertebrata</taxon>
        <taxon>Euteleostomi</taxon>
        <taxon>Actinopterygii</taxon>
        <taxon>Neopterygii</taxon>
        <taxon>Teleostei</taxon>
        <taxon>Ostariophysi</taxon>
        <taxon>Cypriniformes</taxon>
        <taxon>Cyprinidae</taxon>
        <taxon>Labeoninae</taxon>
        <taxon>Labeonini</taxon>
        <taxon>Cirrhinus</taxon>
    </lineage>
</organism>
<proteinExistence type="predicted"/>
<feature type="region of interest" description="Disordered" evidence="1">
    <location>
        <begin position="176"/>
        <end position="277"/>
    </location>
</feature>
<keyword evidence="2" id="KW-1133">Transmembrane helix</keyword>
<feature type="compositionally biased region" description="Low complexity" evidence="1">
    <location>
        <begin position="235"/>
        <end position="270"/>
    </location>
</feature>
<sequence length="277" mass="30168">FCLVHCHSSVWIHFLVYLLLFGLLSLVLDSACLLDLRSRLALDITVCLVIDPACLDYDLLIKLAIGSYTLPTSPAPYRILRLPKIQRLFGIQIIMDPASRLFRLRQGNRPIEHYVTDFCELCYQVNFNDTSLKDLFCFGLRKDISYLMSRTTPHWTLENYIDLALRLSGSPFTVGIADEGPRNPAVTTTPQPAHVTSPAPKSTQVTSTKPRSANVTSAKPQPAHVTSAKPRPAHAKPAAPGPAHAKPATPGPAHAKPAAPGPAHAMPARPESASVMA</sequence>
<keyword evidence="4" id="KW-1185">Reference proteome</keyword>
<evidence type="ECO:0000313" key="4">
    <source>
        <dbReference type="Proteomes" id="UP001529510"/>
    </source>
</evidence>
<evidence type="ECO:0000256" key="2">
    <source>
        <dbReference type="SAM" id="Phobius"/>
    </source>
</evidence>
<feature type="non-terminal residue" evidence="3">
    <location>
        <position position="1"/>
    </location>
</feature>
<feature type="transmembrane region" description="Helical" evidence="2">
    <location>
        <begin position="12"/>
        <end position="34"/>
    </location>
</feature>
<dbReference type="EMBL" id="JAMKFB020000005">
    <property type="protein sequence ID" value="KAL0192182.1"/>
    <property type="molecule type" value="Genomic_DNA"/>
</dbReference>
<name>A0ABD0R156_CIRMR</name>
<evidence type="ECO:0000256" key="1">
    <source>
        <dbReference type="SAM" id="MobiDB-lite"/>
    </source>
</evidence>
<protein>
    <recommendedName>
        <fullName evidence="5">Retrotransposon gag domain-containing protein</fullName>
    </recommendedName>
</protein>
<dbReference type="AlphaFoldDB" id="A0ABD0R156"/>